<dbReference type="Pfam" id="PF23742">
    <property type="entry name" value="VBS_C3G9"/>
    <property type="match status" value="1"/>
</dbReference>
<name>A0A8H4F4K0_MUCCL</name>
<protein>
    <recommendedName>
        <fullName evidence="4">GIT Spa2 homology (SHD) domain-containing protein</fullName>
    </recommendedName>
</protein>
<feature type="coiled-coil region" evidence="2">
    <location>
        <begin position="196"/>
        <end position="300"/>
    </location>
</feature>
<dbReference type="Pfam" id="PF12205">
    <property type="entry name" value="GIT1_C"/>
    <property type="match status" value="1"/>
</dbReference>
<dbReference type="Pfam" id="PF08518">
    <property type="entry name" value="GIT_SHD"/>
    <property type="match status" value="1"/>
</dbReference>
<dbReference type="PANTHER" id="PTHR21601">
    <property type="entry name" value="SPA2 PROTEIN"/>
    <property type="match status" value="1"/>
</dbReference>
<gene>
    <name evidence="5" type="ORF">FB192DRAFT_1323001</name>
</gene>
<dbReference type="InterPro" id="IPR056439">
    <property type="entry name" value="VBS_C3G9"/>
</dbReference>
<dbReference type="Gene3D" id="1.20.120.330">
    <property type="entry name" value="Nucleotidyltransferases domain 2"/>
    <property type="match status" value="1"/>
</dbReference>
<evidence type="ECO:0000256" key="1">
    <source>
        <dbReference type="ARBA" id="ARBA00022737"/>
    </source>
</evidence>
<dbReference type="InterPro" id="IPR022018">
    <property type="entry name" value="GIT1_C"/>
</dbReference>
<evidence type="ECO:0000256" key="2">
    <source>
        <dbReference type="SAM" id="Coils"/>
    </source>
</evidence>
<keyword evidence="2" id="KW-0175">Coiled coil</keyword>
<reference evidence="5 6" key="1">
    <citation type="submission" date="2019-09" db="EMBL/GenBank/DDBJ databases">
        <authorList>
            <consortium name="DOE Joint Genome Institute"/>
            <person name="Mondo S.J."/>
            <person name="Navarro-Mendoza M.I."/>
            <person name="Perez-Arques C."/>
            <person name="Panchal S."/>
            <person name="Nicolas F.E."/>
            <person name="Ganguly P."/>
            <person name="Pangilinan J."/>
            <person name="Grigoriev I."/>
            <person name="Heitman J."/>
            <person name="Sanya K."/>
            <person name="Garre V."/>
        </authorList>
    </citation>
    <scope>NUCLEOTIDE SEQUENCE [LARGE SCALE GENOMIC DNA]</scope>
    <source>
        <strain evidence="5 6">MU402</strain>
    </source>
</reference>
<feature type="compositionally biased region" description="Low complexity" evidence="3">
    <location>
        <begin position="495"/>
        <end position="509"/>
    </location>
</feature>
<proteinExistence type="predicted"/>
<dbReference type="InterPro" id="IPR013724">
    <property type="entry name" value="GIT_SHD"/>
</dbReference>
<dbReference type="Proteomes" id="UP000469890">
    <property type="component" value="Unassembled WGS sequence"/>
</dbReference>
<dbReference type="InterPro" id="IPR039892">
    <property type="entry name" value="Spa2/Sph1"/>
</dbReference>
<feature type="compositionally biased region" description="Polar residues" evidence="3">
    <location>
        <begin position="443"/>
        <end position="494"/>
    </location>
</feature>
<evidence type="ECO:0000259" key="4">
    <source>
        <dbReference type="SMART" id="SM00555"/>
    </source>
</evidence>
<keyword evidence="1" id="KW-0677">Repeat</keyword>
<evidence type="ECO:0000313" key="5">
    <source>
        <dbReference type="EMBL" id="KAF1803463.1"/>
    </source>
</evidence>
<accession>A0A8H4F4K0</accession>
<dbReference type="PANTHER" id="PTHR21601:SF0">
    <property type="entry name" value="PROTEIN SPA2-RELATED"/>
    <property type="match status" value="1"/>
</dbReference>
<dbReference type="EMBL" id="JAAECE010000003">
    <property type="protein sequence ID" value="KAF1803463.1"/>
    <property type="molecule type" value="Genomic_DNA"/>
</dbReference>
<feature type="region of interest" description="Disordered" evidence="3">
    <location>
        <begin position="443"/>
        <end position="525"/>
    </location>
</feature>
<evidence type="ECO:0000256" key="3">
    <source>
        <dbReference type="SAM" id="MobiDB-lite"/>
    </source>
</evidence>
<sequence>MDVYDEVVRRNKNDKFLPFLAVKEEFHPKRNQARQKLATLPVARFQDLASDVYSELTRRYPNLIENDDTYSHLPPIPKIPASPTYSNAPQPSKSTNIVPVKGMINVENVVDNDMEEEESKYNRSPTSTVVAAGKEPKDYFSRSTAPLKNEGYNQPSDIEKIKSDYGYQINMMTSRIKQLQDQVEDKSSSKADKDLVEKLQMREQDDQKMIRQMEEQYKKLNDKYEALNREYSQQQEAVRNVKKETKQMLDELKRLAKVNEELYTEKEKAENTIHQLKEEAKEWQIKYEKARIELRSLKASSMINLDHNQNIIKDNFLQPTRDGVIPQDHILTYQAYINDLLTAARSTDPSQVIQVMKNMVTVCRSITEEIENQEDVLSTDTKKSLYELKTTFSNSLSDLLVAAKYHASGMGLSPVSLLDRSAGHLTSVIVELVKLLGMNNTSPPLKSTHASPPTDNKITTSSILSSLNDDTYGSNRSDNSSYYGSSMLNGRSNGSIRNNHKSSSASSNSDDMTRPSVRSGVDSFTGYKSSTYSSRKYREQDDLSPNELVKYLKTETDHIVQTIQSLLAALRLPQQNGEAHGIISTLLKIVATISELSKATCQTTQGYRYRNACDPVLSQLGQCSQRISMIQTKYFARGAMATANAKRDLAKEAYEVAKFTKELITLFES</sequence>
<dbReference type="AlphaFoldDB" id="A0A8H4F4K0"/>
<comment type="caution">
    <text evidence="5">The sequence shown here is derived from an EMBL/GenBank/DDBJ whole genome shotgun (WGS) entry which is preliminary data.</text>
</comment>
<feature type="domain" description="GIT Spa2 homology (SHD)" evidence="4">
    <location>
        <begin position="33"/>
        <end position="63"/>
    </location>
</feature>
<evidence type="ECO:0000313" key="6">
    <source>
        <dbReference type="Proteomes" id="UP000469890"/>
    </source>
</evidence>
<organism evidence="5 6">
    <name type="scientific">Mucor circinelloides f. lusitanicus</name>
    <name type="common">Mucor racemosus var. lusitanicus</name>
    <dbReference type="NCBI Taxonomy" id="29924"/>
    <lineage>
        <taxon>Eukaryota</taxon>
        <taxon>Fungi</taxon>
        <taxon>Fungi incertae sedis</taxon>
        <taxon>Mucoromycota</taxon>
        <taxon>Mucoromycotina</taxon>
        <taxon>Mucoromycetes</taxon>
        <taxon>Mucorales</taxon>
        <taxon>Mucorineae</taxon>
        <taxon>Mucoraceae</taxon>
        <taxon>Mucor</taxon>
    </lineage>
</organism>
<dbReference type="GO" id="GO:0005078">
    <property type="term" value="F:MAP-kinase scaffold activity"/>
    <property type="evidence" value="ECO:0007669"/>
    <property type="project" value="TreeGrafter"/>
</dbReference>
<dbReference type="SMART" id="SM00555">
    <property type="entry name" value="GIT"/>
    <property type="match status" value="1"/>
</dbReference>